<reference evidence="1 2" key="1">
    <citation type="submission" date="2019-07" db="EMBL/GenBank/DDBJ databases">
        <title>Complete genome of Crassaminicella thermophila SY095.</title>
        <authorList>
            <person name="Li X."/>
        </authorList>
    </citation>
    <scope>NUCLEOTIDE SEQUENCE [LARGE SCALE GENOMIC DNA]</scope>
    <source>
        <strain evidence="1 2">SY095</strain>
    </source>
</reference>
<gene>
    <name evidence="1" type="ORF">FQB35_11535</name>
</gene>
<dbReference type="KEGG" id="crs:FQB35_11535"/>
<proteinExistence type="predicted"/>
<organism evidence="1 2">
    <name type="scientific">Crassaminicella thermophila</name>
    <dbReference type="NCBI Taxonomy" id="2599308"/>
    <lineage>
        <taxon>Bacteria</taxon>
        <taxon>Bacillati</taxon>
        <taxon>Bacillota</taxon>
        <taxon>Clostridia</taxon>
        <taxon>Eubacteriales</taxon>
        <taxon>Clostridiaceae</taxon>
        <taxon>Crassaminicella</taxon>
    </lineage>
</organism>
<evidence type="ECO:0000313" key="1">
    <source>
        <dbReference type="EMBL" id="QEK12906.1"/>
    </source>
</evidence>
<protein>
    <submittedName>
        <fullName evidence="1">Uncharacterized protein</fullName>
    </submittedName>
</protein>
<dbReference type="Proteomes" id="UP000324646">
    <property type="component" value="Chromosome"/>
</dbReference>
<accession>A0A5C0SGN0</accession>
<dbReference type="EMBL" id="CP042243">
    <property type="protein sequence ID" value="QEK12906.1"/>
    <property type="molecule type" value="Genomic_DNA"/>
</dbReference>
<dbReference type="RefSeq" id="WP_148810042.1">
    <property type="nucleotide sequence ID" value="NZ_CP042243.1"/>
</dbReference>
<name>A0A5C0SGN0_CRATE</name>
<keyword evidence="2" id="KW-1185">Reference proteome</keyword>
<dbReference type="AlphaFoldDB" id="A0A5C0SGN0"/>
<sequence length="66" mass="6608">MKNLEIQELMNVNGGKVHSWGDLIIGGAKVIAGIAGTMVPDPISTAAGVAAIASGTADIIDAFDAE</sequence>
<evidence type="ECO:0000313" key="2">
    <source>
        <dbReference type="Proteomes" id="UP000324646"/>
    </source>
</evidence>